<dbReference type="OrthoDB" id="941679at2759"/>
<accession>A0A1Q3CBD2</accession>
<reference evidence="2" key="1">
    <citation type="submission" date="2016-04" db="EMBL/GenBank/DDBJ databases">
        <title>Cephalotus genome sequencing.</title>
        <authorList>
            <person name="Fukushima K."/>
            <person name="Hasebe M."/>
            <person name="Fang X."/>
        </authorList>
    </citation>
    <scope>NUCLEOTIDE SEQUENCE [LARGE SCALE GENOMIC DNA]</scope>
    <source>
        <strain evidence="2">cv. St1</strain>
    </source>
</reference>
<comment type="caution">
    <text evidence="1">The sequence shown here is derived from an EMBL/GenBank/DDBJ whole genome shotgun (WGS) entry which is preliminary data.</text>
</comment>
<gene>
    <name evidence="1" type="ORF">CFOL_v3_20889</name>
</gene>
<dbReference type="EMBL" id="BDDD01001620">
    <property type="protein sequence ID" value="GAV77418.1"/>
    <property type="molecule type" value="Genomic_DNA"/>
</dbReference>
<proteinExistence type="predicted"/>
<organism evidence="1 2">
    <name type="scientific">Cephalotus follicularis</name>
    <name type="common">Albany pitcher plant</name>
    <dbReference type="NCBI Taxonomy" id="3775"/>
    <lineage>
        <taxon>Eukaryota</taxon>
        <taxon>Viridiplantae</taxon>
        <taxon>Streptophyta</taxon>
        <taxon>Embryophyta</taxon>
        <taxon>Tracheophyta</taxon>
        <taxon>Spermatophyta</taxon>
        <taxon>Magnoliopsida</taxon>
        <taxon>eudicotyledons</taxon>
        <taxon>Gunneridae</taxon>
        <taxon>Pentapetalae</taxon>
        <taxon>rosids</taxon>
        <taxon>fabids</taxon>
        <taxon>Oxalidales</taxon>
        <taxon>Cephalotaceae</taxon>
        <taxon>Cephalotus</taxon>
    </lineage>
</organism>
<protein>
    <submittedName>
        <fullName evidence="1">Uncharacterized protein</fullName>
    </submittedName>
</protein>
<dbReference type="Gene3D" id="3.20.20.80">
    <property type="entry name" value="Glycosidases"/>
    <property type="match status" value="1"/>
</dbReference>
<dbReference type="InParanoid" id="A0A1Q3CBD2"/>
<sequence length="80" mass="9212">MVNLYPYIIYLNSLKHVSFDYALFRGGNVVQDGKFTYVAYNDNVTRKIMNDVGTPKRPGETMEACLFKLNVYEKSGDNYT</sequence>
<dbReference type="Proteomes" id="UP000187406">
    <property type="component" value="Unassembled WGS sequence"/>
</dbReference>
<dbReference type="AlphaFoldDB" id="A0A1Q3CBD2"/>
<evidence type="ECO:0000313" key="1">
    <source>
        <dbReference type="EMBL" id="GAV77418.1"/>
    </source>
</evidence>
<name>A0A1Q3CBD2_CEPFO</name>
<keyword evidence="2" id="KW-1185">Reference proteome</keyword>
<evidence type="ECO:0000313" key="2">
    <source>
        <dbReference type="Proteomes" id="UP000187406"/>
    </source>
</evidence>